<dbReference type="AlphaFoldDB" id="A0A916NW22"/>
<dbReference type="GO" id="GO:0005886">
    <property type="term" value="C:plasma membrane"/>
    <property type="evidence" value="ECO:0007669"/>
    <property type="project" value="UniProtKB-SubCell"/>
</dbReference>
<dbReference type="RefSeq" id="WP_011309877.1">
    <property type="nucleotide sequence ID" value="NC_007356.1"/>
</dbReference>
<keyword evidence="3" id="KW-1185">Reference proteome</keyword>
<protein>
    <submittedName>
        <fullName evidence="2">Conserved domain protein</fullName>
    </submittedName>
</protein>
<name>A0A916NW22_DEHMC</name>
<keyword evidence="1" id="KW-0472">Membrane</keyword>
<organism evidence="2 3">
    <name type="scientific">Dehalococcoides mccartyi (strain CBDB1)</name>
    <dbReference type="NCBI Taxonomy" id="255470"/>
    <lineage>
        <taxon>Bacteria</taxon>
        <taxon>Bacillati</taxon>
        <taxon>Chloroflexota</taxon>
        <taxon>Dehalococcoidia</taxon>
        <taxon>Dehalococcoidales</taxon>
        <taxon>Dehalococcoidaceae</taxon>
        <taxon>Dehalococcoides</taxon>
    </lineage>
</organism>
<reference evidence="2 3" key="1">
    <citation type="journal article" date="2005" name="Nat. Biotechnol.">
        <title>Genome sequence of the chlorinated compound-respiring bacterium Dehalococcoides species strain CBDB1.</title>
        <authorList>
            <person name="Kube M."/>
            <person name="Beck A."/>
            <person name="Zinder S.H."/>
            <person name="Kuhl H."/>
            <person name="Reinhardt R."/>
            <person name="Adrian L."/>
        </authorList>
    </citation>
    <scope>NUCLEOTIDE SEQUENCE [LARGE SCALE GENOMIC DNA]</scope>
    <source>
        <strain evidence="2 3">CBDB1</strain>
    </source>
</reference>
<dbReference type="KEGG" id="deh:cbdbB35"/>
<sequence length="69" mass="8115">MPVFGWHEIWSILISPPTILWLSMSILLTILIVRDAKKRGYQMTLRLFWGIFTFLIPPLGSIVYLILRK</sequence>
<feature type="transmembrane region" description="Helical" evidence="1">
    <location>
        <begin position="12"/>
        <end position="33"/>
    </location>
</feature>
<evidence type="ECO:0000313" key="2">
    <source>
        <dbReference type="EMBL" id="CAI83533.1"/>
    </source>
</evidence>
<proteinExistence type="predicted"/>
<evidence type="ECO:0000256" key="1">
    <source>
        <dbReference type="SAM" id="Phobius"/>
    </source>
</evidence>
<evidence type="ECO:0000313" key="3">
    <source>
        <dbReference type="Proteomes" id="UP000000433"/>
    </source>
</evidence>
<dbReference type="EMBL" id="AJ965256">
    <property type="protein sequence ID" value="CAI83533.1"/>
    <property type="molecule type" value="Genomic_DNA"/>
</dbReference>
<gene>
    <name evidence="2" type="ORF">cbdbB35</name>
</gene>
<keyword evidence="1" id="KW-1133">Transmembrane helix</keyword>
<feature type="transmembrane region" description="Helical" evidence="1">
    <location>
        <begin position="45"/>
        <end position="67"/>
    </location>
</feature>
<dbReference type="Proteomes" id="UP000000433">
    <property type="component" value="Chromosome"/>
</dbReference>
<accession>A0A916NW22</accession>
<keyword evidence="1" id="KW-0812">Transmembrane</keyword>